<dbReference type="InParanoid" id="A0A2J7QQJ0"/>
<organism evidence="1 2">
    <name type="scientific">Cryptotermes secundus</name>
    <dbReference type="NCBI Taxonomy" id="105785"/>
    <lineage>
        <taxon>Eukaryota</taxon>
        <taxon>Metazoa</taxon>
        <taxon>Ecdysozoa</taxon>
        <taxon>Arthropoda</taxon>
        <taxon>Hexapoda</taxon>
        <taxon>Insecta</taxon>
        <taxon>Pterygota</taxon>
        <taxon>Neoptera</taxon>
        <taxon>Polyneoptera</taxon>
        <taxon>Dictyoptera</taxon>
        <taxon>Blattodea</taxon>
        <taxon>Blattoidea</taxon>
        <taxon>Termitoidae</taxon>
        <taxon>Kalotermitidae</taxon>
        <taxon>Cryptotermitinae</taxon>
        <taxon>Cryptotermes</taxon>
    </lineage>
</organism>
<name>A0A2J7QQJ0_9NEOP</name>
<evidence type="ECO:0000313" key="2">
    <source>
        <dbReference type="Proteomes" id="UP000235965"/>
    </source>
</evidence>
<dbReference type="OrthoDB" id="446173at2759"/>
<dbReference type="PANTHER" id="PTHR16311:SF3">
    <property type="entry name" value="THROMBOSPONDIN TYPE-1 DOMAIN-CONTAINING PROTEIN 1"/>
    <property type="match status" value="1"/>
</dbReference>
<evidence type="ECO:0000313" key="1">
    <source>
        <dbReference type="EMBL" id="PNF30850.1"/>
    </source>
</evidence>
<protein>
    <submittedName>
        <fullName evidence="1">Uncharacterized protein</fullName>
    </submittedName>
</protein>
<dbReference type="Proteomes" id="UP000235965">
    <property type="component" value="Unassembled WGS sequence"/>
</dbReference>
<keyword evidence="2" id="KW-1185">Reference proteome</keyword>
<dbReference type="InterPro" id="IPR038877">
    <property type="entry name" value="THSD1"/>
</dbReference>
<dbReference type="EMBL" id="NEVH01012087">
    <property type="protein sequence ID" value="PNF30850.1"/>
    <property type="molecule type" value="Genomic_DNA"/>
</dbReference>
<sequence length="331" mass="36099">MCLELLLPDNHTALTGDLEVQLIGPRPEHGRLQLLRATAAQSFAAVAAVSVANSTTAVRFPCGVVTLGGRYRVVLLSAEPQEEAAQEMDVRWPAARLALQPQHAQTYPEVPVTASLEFPPTTCFAAAGAVIPELWLELLYCGHSPAGCADGNATNTQVIFSQQVLGYPRRRDLVLKCELFGLAGHYVLTLRSKLYTSVPVIESEPAHIKVAVSDRFVFNVHARSILPCDSLDGGVAVLFQYPACEPRVDRVRLFAKLRADVASLAPPTSLHYVAEQRVPPGAHSLRFDCDYFSERYIEYCFVYVNQAVTGAVTDVRMDCVPTMPVQGTGFS</sequence>
<gene>
    <name evidence="1" type="ORF">B7P43_G06105</name>
</gene>
<proteinExistence type="predicted"/>
<comment type="caution">
    <text evidence="1">The sequence shown here is derived from an EMBL/GenBank/DDBJ whole genome shotgun (WGS) entry which is preliminary data.</text>
</comment>
<accession>A0A2J7QQJ0</accession>
<dbReference type="GO" id="GO:0071944">
    <property type="term" value="C:cell periphery"/>
    <property type="evidence" value="ECO:0007669"/>
    <property type="project" value="TreeGrafter"/>
</dbReference>
<reference evidence="1 2" key="1">
    <citation type="submission" date="2017-12" db="EMBL/GenBank/DDBJ databases">
        <title>Hemimetabolous genomes reveal molecular basis of termite eusociality.</title>
        <authorList>
            <person name="Harrison M.C."/>
            <person name="Jongepier E."/>
            <person name="Robertson H.M."/>
            <person name="Arning N."/>
            <person name="Bitard-Feildel T."/>
            <person name="Chao H."/>
            <person name="Childers C.P."/>
            <person name="Dinh H."/>
            <person name="Doddapaneni H."/>
            <person name="Dugan S."/>
            <person name="Gowin J."/>
            <person name="Greiner C."/>
            <person name="Han Y."/>
            <person name="Hu H."/>
            <person name="Hughes D.S.T."/>
            <person name="Huylmans A.-K."/>
            <person name="Kemena C."/>
            <person name="Kremer L.P.M."/>
            <person name="Lee S.L."/>
            <person name="Lopez-Ezquerra A."/>
            <person name="Mallet L."/>
            <person name="Monroy-Kuhn J.M."/>
            <person name="Moser A."/>
            <person name="Murali S.C."/>
            <person name="Muzny D.M."/>
            <person name="Otani S."/>
            <person name="Piulachs M.-D."/>
            <person name="Poelchau M."/>
            <person name="Qu J."/>
            <person name="Schaub F."/>
            <person name="Wada-Katsumata A."/>
            <person name="Worley K.C."/>
            <person name="Xie Q."/>
            <person name="Ylla G."/>
            <person name="Poulsen M."/>
            <person name="Gibbs R.A."/>
            <person name="Schal C."/>
            <person name="Richards S."/>
            <person name="Belles X."/>
            <person name="Korb J."/>
            <person name="Bornberg-Bauer E."/>
        </authorList>
    </citation>
    <scope>NUCLEOTIDE SEQUENCE [LARGE SCALE GENOMIC DNA]</scope>
    <source>
        <tissue evidence="1">Whole body</tissue>
    </source>
</reference>
<dbReference type="AlphaFoldDB" id="A0A2J7QQJ0"/>
<dbReference type="PANTHER" id="PTHR16311">
    <property type="entry name" value="THROMBOSPONDIN TYPE I DOMAIN-CONTAINING 1"/>
    <property type="match status" value="1"/>
</dbReference>